<dbReference type="EMBL" id="JAGTJR010000007">
    <property type="protein sequence ID" value="KAH7057157.1"/>
    <property type="molecule type" value="Genomic_DNA"/>
</dbReference>
<reference evidence="2 3" key="1">
    <citation type="journal article" date="2021" name="Nat. Commun.">
        <title>Genetic determinants of endophytism in the Arabidopsis root mycobiome.</title>
        <authorList>
            <person name="Mesny F."/>
            <person name="Miyauchi S."/>
            <person name="Thiergart T."/>
            <person name="Pickel B."/>
            <person name="Atanasova L."/>
            <person name="Karlsson M."/>
            <person name="Huettel B."/>
            <person name="Barry K.W."/>
            <person name="Haridas S."/>
            <person name="Chen C."/>
            <person name="Bauer D."/>
            <person name="Andreopoulos W."/>
            <person name="Pangilinan J."/>
            <person name="LaButti K."/>
            <person name="Riley R."/>
            <person name="Lipzen A."/>
            <person name="Clum A."/>
            <person name="Drula E."/>
            <person name="Henrissat B."/>
            <person name="Kohler A."/>
            <person name="Grigoriev I.V."/>
            <person name="Martin F.M."/>
            <person name="Hacquard S."/>
        </authorList>
    </citation>
    <scope>NUCLEOTIDE SEQUENCE [LARGE SCALE GENOMIC DNA]</scope>
    <source>
        <strain evidence="2 3">MPI-SDFR-AT-0080</strain>
    </source>
</reference>
<name>A0ABQ8GIP3_9PEZI</name>
<sequence length="262" mass="28949">MPLAAAAAAGGMKTAAPRVPAEADWIKSERVSATGHVLKQPLRRVSRPKQKAPTVPDLSRARFPPLTKIPQVHIIPHSRLLPVVYSFALSMPAHAASDLTKTSHQQLLGCLQMGYFPARAAARCTRHTRARSPEAARQPFIITRAQESCDPARLRNLAPSPSRTDSCQDRPPDGLTSRSPAMLPQQPSSARMSRTGPHPIRRLESARATGRRPRRVLLQADKLSIALRGRGRLRVHGSDSMMNRMACQGCSNMMHEYWTDWL</sequence>
<protein>
    <submittedName>
        <fullName evidence="2">Uncharacterized protein</fullName>
    </submittedName>
</protein>
<comment type="caution">
    <text evidence="2">The sequence shown here is derived from an EMBL/GenBank/DDBJ whole genome shotgun (WGS) entry which is preliminary data.</text>
</comment>
<organism evidence="2 3">
    <name type="scientific">Macrophomina phaseolina</name>
    <dbReference type="NCBI Taxonomy" id="35725"/>
    <lineage>
        <taxon>Eukaryota</taxon>
        <taxon>Fungi</taxon>
        <taxon>Dikarya</taxon>
        <taxon>Ascomycota</taxon>
        <taxon>Pezizomycotina</taxon>
        <taxon>Dothideomycetes</taxon>
        <taxon>Dothideomycetes incertae sedis</taxon>
        <taxon>Botryosphaeriales</taxon>
        <taxon>Botryosphaeriaceae</taxon>
        <taxon>Macrophomina</taxon>
    </lineage>
</organism>
<proteinExistence type="predicted"/>
<evidence type="ECO:0000313" key="3">
    <source>
        <dbReference type="Proteomes" id="UP000774617"/>
    </source>
</evidence>
<dbReference type="Proteomes" id="UP000774617">
    <property type="component" value="Unassembled WGS sequence"/>
</dbReference>
<gene>
    <name evidence="2" type="ORF">B0J12DRAFT_697034</name>
</gene>
<accession>A0ABQ8GIP3</accession>
<evidence type="ECO:0000256" key="1">
    <source>
        <dbReference type="SAM" id="MobiDB-lite"/>
    </source>
</evidence>
<evidence type="ECO:0000313" key="2">
    <source>
        <dbReference type="EMBL" id="KAH7057157.1"/>
    </source>
</evidence>
<feature type="region of interest" description="Disordered" evidence="1">
    <location>
        <begin position="151"/>
        <end position="214"/>
    </location>
</feature>
<keyword evidence="3" id="KW-1185">Reference proteome</keyword>